<dbReference type="EMBL" id="JABTTQ020000009">
    <property type="protein sequence ID" value="KAK6148951.1"/>
    <property type="molecule type" value="Genomic_DNA"/>
</dbReference>
<sequence>MRFPCRIGTCQTPIDIMACQWIVSGIFPQVVVKALLYPGAIKRSLMEATIIPSPDELLNSYKSNMREPPAKTDLKQLEVIAGSYLCVAGAILGLIKRGRTSLFGLTLILWGITRDKFIGKHASEALCTYPEMMITIVIAFLSIRKDFVYSSNSFWVENYISIDKNSENKELKTPSF</sequence>
<organism evidence="1 2">
    <name type="scientific">Rehmannia glutinosa</name>
    <name type="common">Chinese foxglove</name>
    <dbReference type="NCBI Taxonomy" id="99300"/>
    <lineage>
        <taxon>Eukaryota</taxon>
        <taxon>Viridiplantae</taxon>
        <taxon>Streptophyta</taxon>
        <taxon>Embryophyta</taxon>
        <taxon>Tracheophyta</taxon>
        <taxon>Spermatophyta</taxon>
        <taxon>Magnoliopsida</taxon>
        <taxon>eudicotyledons</taxon>
        <taxon>Gunneridae</taxon>
        <taxon>Pentapetalae</taxon>
        <taxon>asterids</taxon>
        <taxon>lamiids</taxon>
        <taxon>Lamiales</taxon>
        <taxon>Orobanchaceae</taxon>
        <taxon>Rehmannieae</taxon>
        <taxon>Rehmannia</taxon>
    </lineage>
</organism>
<protein>
    <submittedName>
        <fullName evidence="1">Uncharacterized protein</fullName>
    </submittedName>
</protein>
<evidence type="ECO:0000313" key="2">
    <source>
        <dbReference type="Proteomes" id="UP001318860"/>
    </source>
</evidence>
<dbReference type="PANTHER" id="PTHR35288:SF2">
    <property type="entry name" value="TRANSMEMBRANE PROTEIN"/>
    <property type="match status" value="1"/>
</dbReference>
<dbReference type="PANTHER" id="PTHR35288">
    <property type="entry name" value="TAIL FIBER"/>
    <property type="match status" value="1"/>
</dbReference>
<keyword evidence="2" id="KW-1185">Reference proteome</keyword>
<comment type="caution">
    <text evidence="1">The sequence shown here is derived from an EMBL/GenBank/DDBJ whole genome shotgun (WGS) entry which is preliminary data.</text>
</comment>
<gene>
    <name evidence="1" type="ORF">DH2020_016476</name>
</gene>
<proteinExistence type="predicted"/>
<accession>A0ABR0WQR4</accession>
<evidence type="ECO:0000313" key="1">
    <source>
        <dbReference type="EMBL" id="KAK6148951.1"/>
    </source>
</evidence>
<dbReference type="Proteomes" id="UP001318860">
    <property type="component" value="Unassembled WGS sequence"/>
</dbReference>
<reference evidence="1 2" key="1">
    <citation type="journal article" date="2021" name="Comput. Struct. Biotechnol. J.">
        <title>De novo genome assembly of the potent medicinal plant Rehmannia glutinosa using nanopore technology.</title>
        <authorList>
            <person name="Ma L."/>
            <person name="Dong C."/>
            <person name="Song C."/>
            <person name="Wang X."/>
            <person name="Zheng X."/>
            <person name="Niu Y."/>
            <person name="Chen S."/>
            <person name="Feng W."/>
        </authorList>
    </citation>
    <scope>NUCLEOTIDE SEQUENCE [LARGE SCALE GENOMIC DNA]</scope>
    <source>
        <strain evidence="1">DH-2019</strain>
    </source>
</reference>
<name>A0ABR0WQR4_REHGL</name>